<name>A0A6J7DT24_9ZZZZ</name>
<sequence>MTPTQLRQAVLMVCVLDGVDLTPHAGGVVLPATPGTNASKDIFVSWERVAGIVGETDDPTNTATRSALTQWFTLARDLCDSAVTLESSTFFDQFCVIALPHDCDNHPGQEWVRDVVPGELIHRGLGIKEQLHLQRQATVVPAGLLELLDLDPQRCWESALDYLDTMAQLASKRHKSDPSQTLRPMGSCDVITLLGSTTFRTALASHHEVGMRALAVPMRTRGWVDPNHLDSAFTRGAAAATTAQDRGFSVAVLVTADGVWPAKDGSNLVEFALRGFLDR</sequence>
<gene>
    <name evidence="1" type="ORF">UFOPK3401_00830</name>
</gene>
<evidence type="ECO:0000313" key="1">
    <source>
        <dbReference type="EMBL" id="CAB4871469.1"/>
    </source>
</evidence>
<dbReference type="AlphaFoldDB" id="A0A6J7DT24"/>
<accession>A0A6J7DT24</accession>
<organism evidence="1">
    <name type="scientific">freshwater metagenome</name>
    <dbReference type="NCBI Taxonomy" id="449393"/>
    <lineage>
        <taxon>unclassified sequences</taxon>
        <taxon>metagenomes</taxon>
        <taxon>ecological metagenomes</taxon>
    </lineage>
</organism>
<dbReference type="EMBL" id="CAFBLM010000033">
    <property type="protein sequence ID" value="CAB4871469.1"/>
    <property type="molecule type" value="Genomic_DNA"/>
</dbReference>
<reference evidence="1" key="1">
    <citation type="submission" date="2020-05" db="EMBL/GenBank/DDBJ databases">
        <authorList>
            <person name="Chiriac C."/>
            <person name="Salcher M."/>
            <person name="Ghai R."/>
            <person name="Kavagutti S V."/>
        </authorList>
    </citation>
    <scope>NUCLEOTIDE SEQUENCE</scope>
</reference>
<proteinExistence type="predicted"/>
<protein>
    <submittedName>
        <fullName evidence="1">Unannotated protein</fullName>
    </submittedName>
</protein>